<reference evidence="2" key="1">
    <citation type="journal article" date="2014" name="Front. Microbiol.">
        <title>High frequency of phylogenetically diverse reductive dehalogenase-homologous genes in deep subseafloor sedimentary metagenomes.</title>
        <authorList>
            <person name="Kawai M."/>
            <person name="Futagami T."/>
            <person name="Toyoda A."/>
            <person name="Takaki Y."/>
            <person name="Nishi S."/>
            <person name="Hori S."/>
            <person name="Arai W."/>
            <person name="Tsubouchi T."/>
            <person name="Morono Y."/>
            <person name="Uchiyama I."/>
            <person name="Ito T."/>
            <person name="Fujiyama A."/>
            <person name="Inagaki F."/>
            <person name="Takami H."/>
        </authorList>
    </citation>
    <scope>NUCLEOTIDE SEQUENCE</scope>
    <source>
        <strain evidence="2">Expedition CK06-06</strain>
    </source>
</reference>
<feature type="region of interest" description="Disordered" evidence="1">
    <location>
        <begin position="1"/>
        <end position="34"/>
    </location>
</feature>
<accession>X1HX96</accession>
<evidence type="ECO:0000256" key="1">
    <source>
        <dbReference type="SAM" id="MobiDB-lite"/>
    </source>
</evidence>
<proteinExistence type="predicted"/>
<protein>
    <submittedName>
        <fullName evidence="2">Uncharacterized protein</fullName>
    </submittedName>
</protein>
<evidence type="ECO:0000313" key="2">
    <source>
        <dbReference type="EMBL" id="GAH74072.1"/>
    </source>
</evidence>
<dbReference type="EMBL" id="BARU01027427">
    <property type="protein sequence ID" value="GAH74072.1"/>
    <property type="molecule type" value="Genomic_DNA"/>
</dbReference>
<name>X1HX96_9ZZZZ</name>
<organism evidence="2">
    <name type="scientific">marine sediment metagenome</name>
    <dbReference type="NCBI Taxonomy" id="412755"/>
    <lineage>
        <taxon>unclassified sequences</taxon>
        <taxon>metagenomes</taxon>
        <taxon>ecological metagenomes</taxon>
    </lineage>
</organism>
<comment type="caution">
    <text evidence="2">The sequence shown here is derived from an EMBL/GenBank/DDBJ whole genome shotgun (WGS) entry which is preliminary data.</text>
</comment>
<dbReference type="AlphaFoldDB" id="X1HX96"/>
<feature type="non-terminal residue" evidence="2">
    <location>
        <position position="1"/>
    </location>
</feature>
<gene>
    <name evidence="2" type="ORF">S03H2_43910</name>
</gene>
<sequence length="34" mass="3838">RLDPNAVDQPNEKSMGSPADPTERSCQWIEKLKP</sequence>